<sequence>MVHTSDGRIGRDLAKLLAALMVERGIRFGAALTLVLEDERVSQYDRADDVRDEAVHGFLSLQEMA</sequence>
<comment type="caution">
    <text evidence="1">The sequence shown here is derived from an EMBL/GenBank/DDBJ whole genome shotgun (WGS) entry which is preliminary data.</text>
</comment>
<dbReference type="RefSeq" id="WP_148765411.1">
    <property type="nucleotide sequence ID" value="NZ_VSRQ01000007.1"/>
</dbReference>
<organism evidence="1 2">
    <name type="scientific">Actinomadura decatromicini</name>
    <dbReference type="NCBI Taxonomy" id="2604572"/>
    <lineage>
        <taxon>Bacteria</taxon>
        <taxon>Bacillati</taxon>
        <taxon>Actinomycetota</taxon>
        <taxon>Actinomycetes</taxon>
        <taxon>Streptosporangiales</taxon>
        <taxon>Thermomonosporaceae</taxon>
        <taxon>Actinomadura</taxon>
    </lineage>
</organism>
<name>A0A5D3F9U5_9ACTN</name>
<dbReference type="EMBL" id="VSRQ01000007">
    <property type="protein sequence ID" value="TYK45091.1"/>
    <property type="molecule type" value="Genomic_DNA"/>
</dbReference>
<keyword evidence="2" id="KW-1185">Reference proteome</keyword>
<evidence type="ECO:0000313" key="2">
    <source>
        <dbReference type="Proteomes" id="UP000323505"/>
    </source>
</evidence>
<reference evidence="1 2" key="1">
    <citation type="submission" date="2019-08" db="EMBL/GenBank/DDBJ databases">
        <title>Actinomadura sp. nov. CYP1-5 isolated from mountain soil.</title>
        <authorList>
            <person name="Songsumanus A."/>
            <person name="Kuncharoen N."/>
            <person name="Kudo T."/>
            <person name="Yuki M."/>
            <person name="Igarashi Y."/>
            <person name="Tanasupawat S."/>
        </authorList>
    </citation>
    <scope>NUCLEOTIDE SEQUENCE [LARGE SCALE GENOMIC DNA]</scope>
    <source>
        <strain evidence="1 2">CYP1-5</strain>
    </source>
</reference>
<gene>
    <name evidence="1" type="ORF">FXF68_30890</name>
</gene>
<dbReference type="AlphaFoldDB" id="A0A5D3F9U5"/>
<evidence type="ECO:0000313" key="1">
    <source>
        <dbReference type="EMBL" id="TYK45091.1"/>
    </source>
</evidence>
<dbReference type="Proteomes" id="UP000323505">
    <property type="component" value="Unassembled WGS sequence"/>
</dbReference>
<proteinExistence type="predicted"/>
<protein>
    <submittedName>
        <fullName evidence="1">Uncharacterized protein</fullName>
    </submittedName>
</protein>
<accession>A0A5D3F9U5</accession>